<keyword evidence="3" id="KW-1185">Reference proteome</keyword>
<sequence length="98" mass="11313">MAKYRNENTSDEVEYEHPSPRLEMLPNWTRLDPQAEEPKEPSAEQQTEPPEPVERPAKNAAKEAWQEYARTRVQDADEAAEIDSLTKEQLIKQYGGDD</sequence>
<accession>A0ABV5E5J5</accession>
<proteinExistence type="predicted"/>
<feature type="region of interest" description="Disordered" evidence="1">
    <location>
        <begin position="1"/>
        <end position="63"/>
    </location>
</feature>
<name>A0ABV5E5J5_9ACTN</name>
<dbReference type="Proteomes" id="UP001585080">
    <property type="component" value="Unassembled WGS sequence"/>
</dbReference>
<reference evidence="2 3" key="1">
    <citation type="submission" date="2024-01" db="EMBL/GenBank/DDBJ databases">
        <title>Genome mining of biosynthetic gene clusters to explore secondary metabolites of Streptomyces sp.</title>
        <authorList>
            <person name="Baig A."/>
            <person name="Ajitkumar Shintre N."/>
            <person name="Kumar H."/>
            <person name="Anbarasu A."/>
            <person name="Ramaiah S."/>
        </authorList>
    </citation>
    <scope>NUCLEOTIDE SEQUENCE [LARGE SCALE GENOMIC DNA]</scope>
    <source>
        <strain evidence="2 3">A57</strain>
    </source>
</reference>
<evidence type="ECO:0000256" key="1">
    <source>
        <dbReference type="SAM" id="MobiDB-lite"/>
    </source>
</evidence>
<comment type="caution">
    <text evidence="2">The sequence shown here is derived from an EMBL/GenBank/DDBJ whole genome shotgun (WGS) entry which is preliminary data.</text>
</comment>
<protein>
    <submittedName>
        <fullName evidence="2">Uncharacterized protein</fullName>
    </submittedName>
</protein>
<gene>
    <name evidence="2" type="ORF">VSS16_05065</name>
</gene>
<evidence type="ECO:0000313" key="2">
    <source>
        <dbReference type="EMBL" id="MFB8772104.1"/>
    </source>
</evidence>
<organism evidence="2 3">
    <name type="scientific">Streptomyces broussonetiae</name>
    <dbReference type="NCBI Taxonomy" id="2686304"/>
    <lineage>
        <taxon>Bacteria</taxon>
        <taxon>Bacillati</taxon>
        <taxon>Actinomycetota</taxon>
        <taxon>Actinomycetes</taxon>
        <taxon>Kitasatosporales</taxon>
        <taxon>Streptomycetaceae</taxon>
        <taxon>Streptomyces</taxon>
    </lineage>
</organism>
<dbReference type="EMBL" id="JAYMRP010000003">
    <property type="protein sequence ID" value="MFB8772104.1"/>
    <property type="molecule type" value="Genomic_DNA"/>
</dbReference>
<evidence type="ECO:0000313" key="3">
    <source>
        <dbReference type="Proteomes" id="UP001585080"/>
    </source>
</evidence>
<feature type="compositionally biased region" description="Basic and acidic residues" evidence="1">
    <location>
        <begin position="52"/>
        <end position="63"/>
    </location>
</feature>
<dbReference type="RefSeq" id="WP_376731086.1">
    <property type="nucleotide sequence ID" value="NZ_JAYMRP010000003.1"/>
</dbReference>